<evidence type="ECO:0000256" key="2">
    <source>
        <dbReference type="ARBA" id="ARBA00022490"/>
    </source>
</evidence>
<keyword evidence="4 6" id="KW-0539">Nucleus</keyword>
<dbReference type="GO" id="GO:0019773">
    <property type="term" value="C:proteasome core complex, alpha-subunit complex"/>
    <property type="evidence" value="ECO:0007669"/>
    <property type="project" value="UniProtKB-UniRule"/>
</dbReference>
<evidence type="ECO:0000256" key="4">
    <source>
        <dbReference type="ARBA" id="ARBA00023242"/>
    </source>
</evidence>
<dbReference type="AlphaFoldDB" id="C1EA93"/>
<evidence type="ECO:0000256" key="3">
    <source>
        <dbReference type="ARBA" id="ARBA00022942"/>
    </source>
</evidence>
<dbReference type="eggNOG" id="KOG0184">
    <property type="taxonomic scope" value="Eukaryota"/>
</dbReference>
<proteinExistence type="inferred from homology"/>
<evidence type="ECO:0000259" key="7">
    <source>
        <dbReference type="PROSITE" id="PS00388"/>
    </source>
</evidence>
<dbReference type="EMBL" id="CP001328">
    <property type="protein sequence ID" value="ACO64819.1"/>
    <property type="molecule type" value="Genomic_DNA"/>
</dbReference>
<dbReference type="Gene3D" id="3.60.20.10">
    <property type="entry name" value="Glutamine Phosphoribosylpyrophosphate, subunit 1, domain 1"/>
    <property type="match status" value="1"/>
</dbReference>
<evidence type="ECO:0000256" key="1">
    <source>
        <dbReference type="ARBA" id="ARBA00002000"/>
    </source>
</evidence>
<comment type="subcellular location">
    <subcellularLocation>
        <location evidence="6">Cytoplasm</location>
    </subcellularLocation>
    <subcellularLocation>
        <location evidence="6">Nucleus</location>
    </subcellularLocation>
</comment>
<evidence type="ECO:0000313" key="9">
    <source>
        <dbReference type="Proteomes" id="UP000002009"/>
    </source>
</evidence>
<sequence length="253" mass="27514">MSGIGTGYDLSTTTYSPDGKVFQVDYACKAVDNGGLALGIKCSDGVVLGVEKLLPFKMLVPGSNRRIAPVDRHAGMAGAGLAPDARQIMSRARSECANYKSFYGDKIPSKILADRMANYLHMFTLYWSVRPFGAAVLLAVRDPATGKYELYLLEPSGECQRYHGMAIGKGRQAAKNEVEKLKLGEMSCLEAVKEAARIIVTTHDEKDKDYECELAWICDDSGGEFKKVPKDIADEAIAAAKRALEDDDAMDAD</sequence>
<comment type="function">
    <text evidence="1">The proteasome is a multicatalytic proteinase complex which is characterized by its ability to cleave peptides with Arg, Phe, Tyr, Leu, and Glu adjacent to the leaving group at neutral or slightly basic pH. The proteasome has an ATP-dependent proteolytic activity.</text>
</comment>
<evidence type="ECO:0000256" key="6">
    <source>
        <dbReference type="RuleBase" id="RU000551"/>
    </source>
</evidence>
<dbReference type="OrthoDB" id="431557at2759"/>
<dbReference type="SMART" id="SM00948">
    <property type="entry name" value="Proteasome_A_N"/>
    <property type="match status" value="1"/>
</dbReference>
<comment type="similarity">
    <text evidence="5 6">Belongs to the peptidase T1A family.</text>
</comment>
<dbReference type="InterPro" id="IPR023332">
    <property type="entry name" value="Proteasome_alpha-type"/>
</dbReference>
<dbReference type="PROSITE" id="PS51475">
    <property type="entry name" value="PROTEASOME_ALPHA_2"/>
    <property type="match status" value="1"/>
</dbReference>
<accession>C1EA93</accession>
<dbReference type="CDD" id="cd03751">
    <property type="entry name" value="proteasome_alpha_type_3"/>
    <property type="match status" value="1"/>
</dbReference>
<dbReference type="STRING" id="296587.C1EA93"/>
<dbReference type="Pfam" id="PF10584">
    <property type="entry name" value="Proteasome_A_N"/>
    <property type="match status" value="1"/>
</dbReference>
<keyword evidence="9" id="KW-1185">Reference proteome</keyword>
<gene>
    <name evidence="8" type="ORF">MICPUN_108591</name>
</gene>
<evidence type="ECO:0000256" key="5">
    <source>
        <dbReference type="PROSITE-ProRule" id="PRU00808"/>
    </source>
</evidence>
<keyword evidence="3 5" id="KW-0647">Proteasome</keyword>
<dbReference type="Pfam" id="PF00227">
    <property type="entry name" value="Proteasome"/>
    <property type="match status" value="1"/>
</dbReference>
<dbReference type="GeneID" id="8244852"/>
<dbReference type="MEROPS" id="T01.977"/>
<dbReference type="KEGG" id="mis:MICPUN_108591"/>
<dbReference type="InterPro" id="IPR029055">
    <property type="entry name" value="Ntn_hydrolases_N"/>
</dbReference>
<feature type="domain" description="Proteasome alpha-type subunits" evidence="7">
    <location>
        <begin position="8"/>
        <end position="30"/>
    </location>
</feature>
<keyword evidence="2 6" id="KW-0963">Cytoplasm</keyword>
<dbReference type="RefSeq" id="XP_002503561.1">
    <property type="nucleotide sequence ID" value="XM_002503515.1"/>
</dbReference>
<dbReference type="InterPro" id="IPR050115">
    <property type="entry name" value="Proteasome_alpha"/>
</dbReference>
<dbReference type="OMA" id="RVSMYMH"/>
<comment type="subunit">
    <text evidence="6">The 20S proteasome core is composed of 28 subunits that are arranged in four stacked rings, resulting in a barrel-shaped structure. The two end rings are each formed by seven alpha subunits, and the two central rings are each formed by seven beta subunits.</text>
</comment>
<name>C1EA93_MICCC</name>
<protein>
    <recommendedName>
        <fullName evidence="6">Proteasome subunit alpha type</fullName>
    </recommendedName>
</protein>
<organism evidence="8 9">
    <name type="scientific">Micromonas commoda (strain RCC299 / NOUM17 / CCMP2709)</name>
    <name type="common">Picoplanktonic green alga</name>
    <dbReference type="NCBI Taxonomy" id="296587"/>
    <lineage>
        <taxon>Eukaryota</taxon>
        <taxon>Viridiplantae</taxon>
        <taxon>Chlorophyta</taxon>
        <taxon>Mamiellophyceae</taxon>
        <taxon>Mamiellales</taxon>
        <taxon>Mamiellaceae</taxon>
        <taxon>Micromonas</taxon>
    </lineage>
</organism>
<evidence type="ECO:0000313" key="8">
    <source>
        <dbReference type="EMBL" id="ACO64819.1"/>
    </source>
</evidence>
<dbReference type="InterPro" id="IPR000426">
    <property type="entry name" value="Proteasome_asu_N"/>
</dbReference>
<reference evidence="8 9" key="1">
    <citation type="journal article" date="2009" name="Science">
        <title>Green evolution and dynamic adaptations revealed by genomes of the marine picoeukaryotes Micromonas.</title>
        <authorList>
            <person name="Worden A.Z."/>
            <person name="Lee J.H."/>
            <person name="Mock T."/>
            <person name="Rouze P."/>
            <person name="Simmons M.P."/>
            <person name="Aerts A.L."/>
            <person name="Allen A.E."/>
            <person name="Cuvelier M.L."/>
            <person name="Derelle E."/>
            <person name="Everett M.V."/>
            <person name="Foulon E."/>
            <person name="Grimwood J."/>
            <person name="Gundlach H."/>
            <person name="Henrissat B."/>
            <person name="Napoli C."/>
            <person name="McDonald S.M."/>
            <person name="Parker M.S."/>
            <person name="Rombauts S."/>
            <person name="Salamov A."/>
            <person name="Von Dassow P."/>
            <person name="Badger J.H."/>
            <person name="Coutinho P.M."/>
            <person name="Demir E."/>
            <person name="Dubchak I."/>
            <person name="Gentemann C."/>
            <person name="Eikrem W."/>
            <person name="Gready J.E."/>
            <person name="John U."/>
            <person name="Lanier W."/>
            <person name="Lindquist E.A."/>
            <person name="Lucas S."/>
            <person name="Mayer K.F."/>
            <person name="Moreau H."/>
            <person name="Not F."/>
            <person name="Otillar R."/>
            <person name="Panaud O."/>
            <person name="Pangilinan J."/>
            <person name="Paulsen I."/>
            <person name="Piegu B."/>
            <person name="Poliakov A."/>
            <person name="Robbens S."/>
            <person name="Schmutz J."/>
            <person name="Toulza E."/>
            <person name="Wyss T."/>
            <person name="Zelensky A."/>
            <person name="Zhou K."/>
            <person name="Armbrust E.V."/>
            <person name="Bhattacharya D."/>
            <person name="Goodenough U.W."/>
            <person name="Van de Peer Y."/>
            <person name="Grigoriev I.V."/>
        </authorList>
    </citation>
    <scope>NUCLEOTIDE SEQUENCE [LARGE SCALE GENOMIC DNA]</scope>
    <source>
        <strain evidence="9">RCC299 / NOUM17</strain>
    </source>
</reference>
<dbReference type="GO" id="GO:0005737">
    <property type="term" value="C:cytoplasm"/>
    <property type="evidence" value="ECO:0007669"/>
    <property type="project" value="UniProtKB-SubCell"/>
</dbReference>
<dbReference type="GO" id="GO:0006511">
    <property type="term" value="P:ubiquitin-dependent protein catabolic process"/>
    <property type="evidence" value="ECO:0007669"/>
    <property type="project" value="InterPro"/>
</dbReference>
<dbReference type="InterPro" id="IPR001353">
    <property type="entry name" value="Proteasome_sua/b"/>
</dbReference>
<dbReference type="SUPFAM" id="SSF56235">
    <property type="entry name" value="N-terminal nucleophile aminohydrolases (Ntn hydrolases)"/>
    <property type="match status" value="1"/>
</dbReference>
<dbReference type="PROSITE" id="PS00388">
    <property type="entry name" value="PROTEASOME_ALPHA_1"/>
    <property type="match status" value="1"/>
</dbReference>
<dbReference type="FunCoup" id="C1EA93">
    <property type="interactions" value="2027"/>
</dbReference>
<dbReference type="GO" id="GO:0005634">
    <property type="term" value="C:nucleus"/>
    <property type="evidence" value="ECO:0007669"/>
    <property type="project" value="UniProtKB-SubCell"/>
</dbReference>
<dbReference type="FunFam" id="3.60.20.10:FF:000007">
    <property type="entry name" value="Proteasome subunit alpha type"/>
    <property type="match status" value="1"/>
</dbReference>
<dbReference type="InParanoid" id="C1EA93"/>
<dbReference type="Proteomes" id="UP000002009">
    <property type="component" value="Chromosome 7"/>
</dbReference>
<dbReference type="PANTHER" id="PTHR11599">
    <property type="entry name" value="PROTEASOME SUBUNIT ALPHA/BETA"/>
    <property type="match status" value="1"/>
</dbReference>